<feature type="region of interest" description="Disordered" evidence="1">
    <location>
        <begin position="91"/>
        <end position="113"/>
    </location>
</feature>
<evidence type="ECO:0000313" key="2">
    <source>
        <dbReference type="EMBL" id="CAK9325170.1"/>
    </source>
</evidence>
<dbReference type="Proteomes" id="UP001642487">
    <property type="component" value="Chromosome 7"/>
</dbReference>
<evidence type="ECO:0000313" key="3">
    <source>
        <dbReference type="Proteomes" id="UP001642487"/>
    </source>
</evidence>
<organism evidence="2 3">
    <name type="scientific">Citrullus colocynthis</name>
    <name type="common">colocynth</name>
    <dbReference type="NCBI Taxonomy" id="252529"/>
    <lineage>
        <taxon>Eukaryota</taxon>
        <taxon>Viridiplantae</taxon>
        <taxon>Streptophyta</taxon>
        <taxon>Embryophyta</taxon>
        <taxon>Tracheophyta</taxon>
        <taxon>Spermatophyta</taxon>
        <taxon>Magnoliopsida</taxon>
        <taxon>eudicotyledons</taxon>
        <taxon>Gunneridae</taxon>
        <taxon>Pentapetalae</taxon>
        <taxon>rosids</taxon>
        <taxon>fabids</taxon>
        <taxon>Cucurbitales</taxon>
        <taxon>Cucurbitaceae</taxon>
        <taxon>Benincaseae</taxon>
        <taxon>Citrullus</taxon>
    </lineage>
</organism>
<reference evidence="2 3" key="1">
    <citation type="submission" date="2024-03" db="EMBL/GenBank/DDBJ databases">
        <authorList>
            <person name="Gkanogiannis A."/>
            <person name="Becerra Lopez-Lavalle L."/>
        </authorList>
    </citation>
    <scope>NUCLEOTIDE SEQUENCE [LARGE SCALE GENOMIC DNA]</scope>
</reference>
<gene>
    <name evidence="2" type="ORF">CITCOLO1_LOCUS17425</name>
</gene>
<name>A0ABP0YXA6_9ROSI</name>
<evidence type="ECO:0000256" key="1">
    <source>
        <dbReference type="SAM" id="MobiDB-lite"/>
    </source>
</evidence>
<keyword evidence="3" id="KW-1185">Reference proteome</keyword>
<protein>
    <submittedName>
        <fullName evidence="2">Uncharacterized protein</fullName>
    </submittedName>
</protein>
<accession>A0ABP0YXA6</accession>
<feature type="compositionally biased region" description="Polar residues" evidence="1">
    <location>
        <begin position="103"/>
        <end position="113"/>
    </location>
</feature>
<dbReference type="EMBL" id="OZ021741">
    <property type="protein sequence ID" value="CAK9325170.1"/>
    <property type="molecule type" value="Genomic_DNA"/>
</dbReference>
<proteinExistence type="predicted"/>
<sequence length="113" mass="12921">MMIIVECTKFICKKYTIPHIDSQPQPRRTTSVAGREACRGRTARSTCRSFSFGGMVRGGRNLMGVPGDKFRRNQGSREVLRRALMPPSRRPTLRWMNFRPTPSRLSNMSMAET</sequence>